<name>A0A316ERS2_9BURK</name>
<keyword evidence="2 4" id="KW-0808">Transferase</keyword>
<organism evidence="4 5">
    <name type="scientific">Cupriavidus plantarum</name>
    <dbReference type="NCBI Taxonomy" id="942865"/>
    <lineage>
        <taxon>Bacteria</taxon>
        <taxon>Pseudomonadati</taxon>
        <taxon>Pseudomonadota</taxon>
        <taxon>Betaproteobacteria</taxon>
        <taxon>Burkholderiales</taxon>
        <taxon>Burkholderiaceae</taxon>
        <taxon>Cupriavidus</taxon>
    </lineage>
</organism>
<proteinExistence type="inferred from homology"/>
<evidence type="ECO:0000256" key="2">
    <source>
        <dbReference type="ARBA" id="ARBA00022679"/>
    </source>
</evidence>
<dbReference type="GO" id="GO:0019878">
    <property type="term" value="P:lysine biosynthetic process via aminoadipic acid"/>
    <property type="evidence" value="ECO:0007669"/>
    <property type="project" value="TreeGrafter"/>
</dbReference>
<dbReference type="GO" id="GO:0008897">
    <property type="term" value="F:holo-[acyl-carrier-protein] synthase activity"/>
    <property type="evidence" value="ECO:0007669"/>
    <property type="project" value="InterPro"/>
</dbReference>
<comment type="caution">
    <text evidence="4">The sequence shown here is derived from an EMBL/GenBank/DDBJ whole genome shotgun (WGS) entry which is preliminary data.</text>
</comment>
<keyword evidence="5" id="KW-1185">Reference proteome</keyword>
<dbReference type="GO" id="GO:0000287">
    <property type="term" value="F:magnesium ion binding"/>
    <property type="evidence" value="ECO:0007669"/>
    <property type="project" value="InterPro"/>
</dbReference>
<dbReference type="SUPFAM" id="SSF56214">
    <property type="entry name" value="4'-phosphopantetheinyl transferase"/>
    <property type="match status" value="2"/>
</dbReference>
<sequence>MLIERTFRTFGLAGAVRWWLVPIAIEREPADDLRADLDALELQRLTHYRQRADRARFATVRATLRRLLGERLGLAPRDVAFDPGVRGKPCLHVGCDGGGGRADSDGGHASDARRWHFNVSHSGAWGAIVIAPGSACEAVGIDIEQCLPVAPMPLADVAFSSREAGHLAAMPDERARLERFYQLWTVREAYAKATATGIAEPRWQTTTFVPAAGGQWHADDGGATLAWSLPLPDDLAQYRAALALTSQTLTPTT</sequence>
<dbReference type="RefSeq" id="WP_109584655.1">
    <property type="nucleotide sequence ID" value="NZ_QGGT01000004.1"/>
</dbReference>
<dbReference type="Proteomes" id="UP000245754">
    <property type="component" value="Unassembled WGS sequence"/>
</dbReference>
<gene>
    <name evidence="4" type="ORF">C7419_104229</name>
</gene>
<evidence type="ECO:0000259" key="3">
    <source>
        <dbReference type="Pfam" id="PF01648"/>
    </source>
</evidence>
<dbReference type="PANTHER" id="PTHR12215">
    <property type="entry name" value="PHOSPHOPANTETHEINE TRANSFERASE"/>
    <property type="match status" value="1"/>
</dbReference>
<feature type="domain" description="4'-phosphopantetheinyl transferase" evidence="3">
    <location>
        <begin position="138"/>
        <end position="219"/>
    </location>
</feature>
<dbReference type="EMBL" id="QGGT01000004">
    <property type="protein sequence ID" value="PWK33554.1"/>
    <property type="molecule type" value="Genomic_DNA"/>
</dbReference>
<dbReference type="Pfam" id="PF01648">
    <property type="entry name" value="ACPS"/>
    <property type="match status" value="1"/>
</dbReference>
<evidence type="ECO:0000313" key="4">
    <source>
        <dbReference type="EMBL" id="PWK33554.1"/>
    </source>
</evidence>
<dbReference type="Gene3D" id="3.90.470.20">
    <property type="entry name" value="4'-phosphopantetheinyl transferase domain"/>
    <property type="match status" value="2"/>
</dbReference>
<reference evidence="4 5" key="1">
    <citation type="submission" date="2018-05" db="EMBL/GenBank/DDBJ databases">
        <title>Genomic Encyclopedia of Type Strains, Phase IV (KMG-V): Genome sequencing to study the core and pangenomes of soil and plant-associated prokaryotes.</title>
        <authorList>
            <person name="Whitman W."/>
        </authorList>
    </citation>
    <scope>NUCLEOTIDE SEQUENCE [LARGE SCALE GENOMIC DNA]</scope>
    <source>
        <strain evidence="4 5">SLV-132</strain>
    </source>
</reference>
<accession>A0A316ERS2</accession>
<dbReference type="GO" id="GO:0005829">
    <property type="term" value="C:cytosol"/>
    <property type="evidence" value="ECO:0007669"/>
    <property type="project" value="TreeGrafter"/>
</dbReference>
<protein>
    <submittedName>
        <fullName evidence="4">4'-phosphopantetheinyl transferase</fullName>
    </submittedName>
</protein>
<dbReference type="PANTHER" id="PTHR12215:SF10">
    <property type="entry name" value="L-AMINOADIPATE-SEMIALDEHYDE DEHYDROGENASE-PHOSPHOPANTETHEINYL TRANSFERASE"/>
    <property type="match status" value="1"/>
</dbReference>
<dbReference type="AlphaFoldDB" id="A0A316ERS2"/>
<evidence type="ECO:0000313" key="5">
    <source>
        <dbReference type="Proteomes" id="UP000245754"/>
    </source>
</evidence>
<evidence type="ECO:0000256" key="1">
    <source>
        <dbReference type="ARBA" id="ARBA00010990"/>
    </source>
</evidence>
<dbReference type="InterPro" id="IPR050559">
    <property type="entry name" value="P-Pant_transferase_sf"/>
</dbReference>
<comment type="similarity">
    <text evidence="1">Belongs to the P-Pant transferase superfamily. Gsp/Sfp/HetI/AcpT family.</text>
</comment>
<dbReference type="InterPro" id="IPR037143">
    <property type="entry name" value="4-PPantetheinyl_Trfase_dom_sf"/>
</dbReference>
<dbReference type="InterPro" id="IPR008278">
    <property type="entry name" value="4-PPantetheinyl_Trfase_dom"/>
</dbReference>